<dbReference type="InterPro" id="IPR012337">
    <property type="entry name" value="RNaseH-like_sf"/>
</dbReference>
<dbReference type="OrthoDB" id="2437017at2759"/>
<gene>
    <name evidence="1" type="ORF">CPELLU_LOCUS6137</name>
</gene>
<protein>
    <submittedName>
        <fullName evidence="1">16408_t:CDS:1</fullName>
    </submittedName>
</protein>
<accession>A0A9N9G758</accession>
<evidence type="ECO:0000313" key="1">
    <source>
        <dbReference type="EMBL" id="CAG8582052.1"/>
    </source>
</evidence>
<dbReference type="Proteomes" id="UP000789759">
    <property type="component" value="Unassembled WGS sequence"/>
</dbReference>
<keyword evidence="2" id="KW-1185">Reference proteome</keyword>
<organism evidence="1 2">
    <name type="scientific">Cetraspora pellucida</name>
    <dbReference type="NCBI Taxonomy" id="1433469"/>
    <lineage>
        <taxon>Eukaryota</taxon>
        <taxon>Fungi</taxon>
        <taxon>Fungi incertae sedis</taxon>
        <taxon>Mucoromycota</taxon>
        <taxon>Glomeromycotina</taxon>
        <taxon>Glomeromycetes</taxon>
        <taxon>Diversisporales</taxon>
        <taxon>Gigasporaceae</taxon>
        <taxon>Cetraspora</taxon>
    </lineage>
</organism>
<reference evidence="1" key="1">
    <citation type="submission" date="2021-06" db="EMBL/GenBank/DDBJ databases">
        <authorList>
            <person name="Kallberg Y."/>
            <person name="Tangrot J."/>
            <person name="Rosling A."/>
        </authorList>
    </citation>
    <scope>NUCLEOTIDE SEQUENCE</scope>
    <source>
        <strain evidence="1">FL966</strain>
    </source>
</reference>
<comment type="caution">
    <text evidence="1">The sequence shown here is derived from an EMBL/GenBank/DDBJ whole genome shotgun (WGS) entry which is preliminary data.</text>
</comment>
<dbReference type="AlphaFoldDB" id="A0A9N9G758"/>
<proteinExistence type="predicted"/>
<dbReference type="EMBL" id="CAJVQA010003733">
    <property type="protein sequence ID" value="CAG8582052.1"/>
    <property type="molecule type" value="Genomic_DNA"/>
</dbReference>
<dbReference type="SUPFAM" id="SSF53098">
    <property type="entry name" value="Ribonuclease H-like"/>
    <property type="match status" value="1"/>
</dbReference>
<sequence>MLTNDEWNLMNDLTHLLGPFNEYTEYFSGSEYVTISMMYLLITALKIKLWPKKRRIKINTPTNTNGLLDRIKLSLYKVLLHYWPTPDINVYLACQLDPRCKRLHVLSTDEQNQVEETLHVVYAEFKERHCLSKQVTSLISKSVSMTNQNKKQAYRKGFIKSVFSPSLQNQNNNEVTSYLALQWYF</sequence>
<name>A0A9N9G758_9GLOM</name>
<evidence type="ECO:0000313" key="2">
    <source>
        <dbReference type="Proteomes" id="UP000789759"/>
    </source>
</evidence>